<dbReference type="GO" id="GO:0030288">
    <property type="term" value="C:outer membrane-bounded periplasmic space"/>
    <property type="evidence" value="ECO:0007669"/>
    <property type="project" value="TreeGrafter"/>
</dbReference>
<dbReference type="GO" id="GO:0007165">
    <property type="term" value="P:signal transduction"/>
    <property type="evidence" value="ECO:0007669"/>
    <property type="project" value="TreeGrafter"/>
</dbReference>
<organism evidence="2 3">
    <name type="scientific">Humitalea rosea</name>
    <dbReference type="NCBI Taxonomy" id="990373"/>
    <lineage>
        <taxon>Bacteria</taxon>
        <taxon>Pseudomonadati</taxon>
        <taxon>Pseudomonadota</taxon>
        <taxon>Alphaproteobacteria</taxon>
        <taxon>Acetobacterales</taxon>
        <taxon>Roseomonadaceae</taxon>
        <taxon>Humitalea</taxon>
    </lineage>
</organism>
<dbReference type="GO" id="GO:0006508">
    <property type="term" value="P:proteolysis"/>
    <property type="evidence" value="ECO:0007669"/>
    <property type="project" value="UniProtKB-KW"/>
</dbReference>
<dbReference type="InterPro" id="IPR041489">
    <property type="entry name" value="PDZ_6"/>
</dbReference>
<dbReference type="Gene3D" id="3.30.750.44">
    <property type="match status" value="1"/>
</dbReference>
<dbReference type="AlphaFoldDB" id="A0A2W7IRD3"/>
<dbReference type="SUPFAM" id="SSF52096">
    <property type="entry name" value="ClpP/crotonase"/>
    <property type="match status" value="1"/>
</dbReference>
<dbReference type="Gene3D" id="2.30.42.10">
    <property type="match status" value="1"/>
</dbReference>
<dbReference type="Pfam" id="PF03572">
    <property type="entry name" value="Peptidase_S41"/>
    <property type="match status" value="1"/>
</dbReference>
<keyword evidence="2" id="KW-0645">Protease</keyword>
<dbReference type="SUPFAM" id="SSF50156">
    <property type="entry name" value="PDZ domain-like"/>
    <property type="match status" value="1"/>
</dbReference>
<dbReference type="Pfam" id="PF17820">
    <property type="entry name" value="PDZ_6"/>
    <property type="match status" value="1"/>
</dbReference>
<evidence type="ECO:0000259" key="1">
    <source>
        <dbReference type="PROSITE" id="PS50106"/>
    </source>
</evidence>
<keyword evidence="2" id="KW-0378">Hydrolase</keyword>
<dbReference type="GO" id="GO:0008236">
    <property type="term" value="F:serine-type peptidase activity"/>
    <property type="evidence" value="ECO:0007669"/>
    <property type="project" value="InterPro"/>
</dbReference>
<protein>
    <submittedName>
        <fullName evidence="2">Carboxyl-terminal processing protease</fullName>
    </submittedName>
</protein>
<dbReference type="InterPro" id="IPR001478">
    <property type="entry name" value="PDZ"/>
</dbReference>
<feature type="domain" description="PDZ" evidence="1">
    <location>
        <begin position="130"/>
        <end position="210"/>
    </location>
</feature>
<dbReference type="PANTHER" id="PTHR32060:SF30">
    <property type="entry name" value="CARBOXY-TERMINAL PROCESSING PROTEASE CTPA"/>
    <property type="match status" value="1"/>
</dbReference>
<evidence type="ECO:0000313" key="3">
    <source>
        <dbReference type="Proteomes" id="UP000249688"/>
    </source>
</evidence>
<proteinExistence type="predicted"/>
<dbReference type="PROSITE" id="PS50106">
    <property type="entry name" value="PDZ"/>
    <property type="match status" value="1"/>
</dbReference>
<dbReference type="Gene3D" id="3.90.226.10">
    <property type="entry name" value="2-enoyl-CoA Hydratase, Chain A, domain 1"/>
    <property type="match status" value="1"/>
</dbReference>
<keyword evidence="3" id="KW-1185">Reference proteome</keyword>
<gene>
    <name evidence="2" type="ORF">C8P66_10634</name>
</gene>
<dbReference type="RefSeq" id="WP_111397399.1">
    <property type="nucleotide sequence ID" value="NZ_QKYU01000006.1"/>
</dbReference>
<dbReference type="PANTHER" id="PTHR32060">
    <property type="entry name" value="TAIL-SPECIFIC PROTEASE"/>
    <property type="match status" value="1"/>
</dbReference>
<dbReference type="SMART" id="SM00245">
    <property type="entry name" value="TSPc"/>
    <property type="match status" value="1"/>
</dbReference>
<dbReference type="InterPro" id="IPR029045">
    <property type="entry name" value="ClpP/crotonase-like_dom_sf"/>
</dbReference>
<dbReference type="InterPro" id="IPR005151">
    <property type="entry name" value="Tail-specific_protease"/>
</dbReference>
<dbReference type="EMBL" id="QKYU01000006">
    <property type="protein sequence ID" value="PZW48031.1"/>
    <property type="molecule type" value="Genomic_DNA"/>
</dbReference>
<dbReference type="Proteomes" id="UP000249688">
    <property type="component" value="Unassembled WGS sequence"/>
</dbReference>
<dbReference type="GO" id="GO:0004175">
    <property type="term" value="F:endopeptidase activity"/>
    <property type="evidence" value="ECO:0007669"/>
    <property type="project" value="TreeGrafter"/>
</dbReference>
<dbReference type="SMART" id="SM00228">
    <property type="entry name" value="PDZ"/>
    <property type="match status" value="1"/>
</dbReference>
<name>A0A2W7IRD3_9PROT</name>
<dbReference type="OrthoDB" id="9812068at2"/>
<comment type="caution">
    <text evidence="2">The sequence shown here is derived from an EMBL/GenBank/DDBJ whole genome shotgun (WGS) entry which is preliminary data.</text>
</comment>
<accession>A0A2W7IRD3</accession>
<dbReference type="InterPro" id="IPR036034">
    <property type="entry name" value="PDZ_sf"/>
</dbReference>
<reference evidence="2 3" key="1">
    <citation type="submission" date="2018-06" db="EMBL/GenBank/DDBJ databases">
        <title>Genomic Encyclopedia of Archaeal and Bacterial Type Strains, Phase II (KMG-II): from individual species to whole genera.</title>
        <authorList>
            <person name="Goeker M."/>
        </authorList>
    </citation>
    <scope>NUCLEOTIDE SEQUENCE [LARGE SCALE GENOMIC DNA]</scope>
    <source>
        <strain evidence="2 3">DSM 24525</strain>
    </source>
</reference>
<sequence length="476" mass="50218">MVREVWTAALTVILERHVSAAAPDDLALWSLRGLSVLDPVLTANRQASRQGERLRLLAAGQVIADLPLPPAGATPETLAEALTAIQMVAWNASSPLRRAGSDRMLASSFDELFNHLDPYSRYWSAEDARAARTRRVGQSGLGLRLAAGRADQVVLSVITPGGPAAEAGLREGDRVLAVDGVGLSARDLGTAAALLEGPPGSATVLRMQRDSRRWEVSLIRRLVPPETVQAELREGVLWLRVAAFSSFSGADVAYALLDAFSGDRPPHGVVLDLRGNRGGVLTQALAMADAFLDNGVIVRTTGRHPDSIRVWRGEKLDLAEGRPVVVLIDGRSASAAEVVAAALGDRGRAALVGSTSMGKGLIQLLVPLPNGAELSLSWSRILAPSGWPLQGLGVIPAVCTSLGEEAQAEELARLSQGQHPMGPTLARQREARDPVLGSEILALRSVCPPAEGRPSDLVAARALLADPTAYRAAVAR</sequence>
<evidence type="ECO:0000313" key="2">
    <source>
        <dbReference type="EMBL" id="PZW48031.1"/>
    </source>
</evidence>